<dbReference type="InterPro" id="IPR000623">
    <property type="entry name" value="Shikimate_kinase/TSH1"/>
</dbReference>
<evidence type="ECO:0000256" key="4">
    <source>
        <dbReference type="ARBA" id="ARBA00022605"/>
    </source>
</evidence>
<dbReference type="InterPro" id="IPR023000">
    <property type="entry name" value="Shikimate_kinase_CS"/>
</dbReference>
<dbReference type="PANTHER" id="PTHR21087:SF16">
    <property type="entry name" value="SHIKIMATE KINASE 1, CHLOROPLASTIC"/>
    <property type="match status" value="1"/>
</dbReference>
<dbReference type="UniPathway" id="UPA00053">
    <property type="reaction ID" value="UER00088"/>
</dbReference>
<dbReference type="GO" id="GO:0000287">
    <property type="term" value="F:magnesium ion binding"/>
    <property type="evidence" value="ECO:0007669"/>
    <property type="project" value="UniProtKB-UniRule"/>
</dbReference>
<comment type="similarity">
    <text evidence="2 11">Belongs to the shikimate kinase family.</text>
</comment>
<keyword evidence="13" id="KW-1185">Reference proteome</keyword>
<dbReference type="AlphaFoldDB" id="A0A4R6BDM0"/>
<comment type="cofactor">
    <cofactor evidence="11">
        <name>Mg(2+)</name>
        <dbReference type="ChEBI" id="CHEBI:18420"/>
    </cofactor>
    <text evidence="11">Binds 1 Mg(2+) ion per subunit.</text>
</comment>
<dbReference type="Gene3D" id="3.40.50.300">
    <property type="entry name" value="P-loop containing nucleotide triphosphate hydrolases"/>
    <property type="match status" value="1"/>
</dbReference>
<dbReference type="GO" id="GO:0009073">
    <property type="term" value="P:aromatic amino acid family biosynthetic process"/>
    <property type="evidence" value="ECO:0007669"/>
    <property type="project" value="UniProtKB-KW"/>
</dbReference>
<evidence type="ECO:0000256" key="11">
    <source>
        <dbReference type="HAMAP-Rule" id="MF_00109"/>
    </source>
</evidence>
<comment type="subunit">
    <text evidence="11">Monomer.</text>
</comment>
<keyword evidence="8 11" id="KW-0067">ATP-binding</keyword>
<evidence type="ECO:0000256" key="5">
    <source>
        <dbReference type="ARBA" id="ARBA00022679"/>
    </source>
</evidence>
<dbReference type="PRINTS" id="PR01100">
    <property type="entry name" value="SHIKIMTKNASE"/>
</dbReference>
<evidence type="ECO:0000313" key="12">
    <source>
        <dbReference type="EMBL" id="TDL97881.1"/>
    </source>
</evidence>
<evidence type="ECO:0000256" key="9">
    <source>
        <dbReference type="ARBA" id="ARBA00023141"/>
    </source>
</evidence>
<keyword evidence="4 11" id="KW-0028">Amino-acid biosynthesis</keyword>
<dbReference type="PROSITE" id="PS01128">
    <property type="entry name" value="SHIKIMATE_KINASE"/>
    <property type="match status" value="1"/>
</dbReference>
<evidence type="ECO:0000256" key="6">
    <source>
        <dbReference type="ARBA" id="ARBA00022741"/>
    </source>
</evidence>
<reference evidence="12 13" key="1">
    <citation type="submission" date="2019-01" db="EMBL/GenBank/DDBJ databases">
        <title>Draft genome sequences of the type strains of six Macrococcus species.</title>
        <authorList>
            <person name="Mazhar S."/>
            <person name="Altermann E."/>
            <person name="Hill C."/>
            <person name="Mcauliffe O."/>
        </authorList>
    </citation>
    <scope>NUCLEOTIDE SEQUENCE [LARGE SCALE GENOMIC DNA]</scope>
    <source>
        <strain evidence="12 13">CCM4811</strain>
    </source>
</reference>
<dbReference type="GO" id="GO:0009423">
    <property type="term" value="P:chorismate biosynthetic process"/>
    <property type="evidence" value="ECO:0007669"/>
    <property type="project" value="UniProtKB-UniRule"/>
</dbReference>
<keyword evidence="11" id="KW-0963">Cytoplasm</keyword>
<dbReference type="PANTHER" id="PTHR21087">
    <property type="entry name" value="SHIKIMATE KINASE"/>
    <property type="match status" value="1"/>
</dbReference>
<dbReference type="SUPFAM" id="SSF52540">
    <property type="entry name" value="P-loop containing nucleoside triphosphate hydrolases"/>
    <property type="match status" value="1"/>
</dbReference>
<dbReference type="InterPro" id="IPR031322">
    <property type="entry name" value="Shikimate/glucono_kinase"/>
</dbReference>
<feature type="binding site" evidence="11">
    <location>
        <position position="115"/>
    </location>
    <ligand>
        <name>ATP</name>
        <dbReference type="ChEBI" id="CHEBI:30616"/>
    </ligand>
</feature>
<evidence type="ECO:0000256" key="10">
    <source>
        <dbReference type="ARBA" id="ARBA00048567"/>
    </source>
</evidence>
<dbReference type="EC" id="2.7.1.71" evidence="3 11"/>
<feature type="binding site" evidence="11">
    <location>
        <position position="77"/>
    </location>
    <ligand>
        <name>substrate</name>
    </ligand>
</feature>
<dbReference type="EMBL" id="SCWA01000009">
    <property type="protein sequence ID" value="TDL97881.1"/>
    <property type="molecule type" value="Genomic_DNA"/>
</dbReference>
<dbReference type="Proteomes" id="UP000295310">
    <property type="component" value="Unassembled WGS sequence"/>
</dbReference>
<dbReference type="GO" id="GO:0005829">
    <property type="term" value="C:cytosol"/>
    <property type="evidence" value="ECO:0007669"/>
    <property type="project" value="TreeGrafter"/>
</dbReference>
<dbReference type="InterPro" id="IPR027417">
    <property type="entry name" value="P-loop_NTPase"/>
</dbReference>
<feature type="binding site" evidence="11">
    <location>
        <position position="32"/>
    </location>
    <ligand>
        <name>substrate</name>
    </ligand>
</feature>
<keyword evidence="5 11" id="KW-0808">Transferase</keyword>
<evidence type="ECO:0000256" key="7">
    <source>
        <dbReference type="ARBA" id="ARBA00022777"/>
    </source>
</evidence>
<comment type="function">
    <text evidence="11">Catalyzes the specific phosphorylation of the 3-hydroxyl group of shikimic acid using ATP as a cosubstrate.</text>
</comment>
<dbReference type="OrthoDB" id="9800332at2"/>
<comment type="caution">
    <text evidence="12">The sequence shown here is derived from an EMBL/GenBank/DDBJ whole genome shotgun (WGS) entry which is preliminary data.</text>
</comment>
<evidence type="ECO:0000256" key="1">
    <source>
        <dbReference type="ARBA" id="ARBA00004842"/>
    </source>
</evidence>
<sequence length="165" mass="18700">MTIVLVGFMGAGKTTIGKRLAQVLDKPFIDLDSYIVEKDGRSIAEIFKTEGQEKFRQIEVCALKECLSQDAVLATGGGVIETPENIHMLKMNQVNIWLDTDIQELYSRITDDESRPNANGRTFLQIKELYNRRVSRYNEIAFMQVDSSRCVDDCVREIMDSLASL</sequence>
<keyword evidence="9 11" id="KW-0057">Aromatic amino acid biosynthesis</keyword>
<gene>
    <name evidence="11" type="primary">aroK</name>
    <name evidence="12" type="ORF">ERX27_06375</name>
</gene>
<dbReference type="RefSeq" id="WP_133432003.1">
    <property type="nucleotide sequence ID" value="NZ_SCWA01000009.1"/>
</dbReference>
<dbReference type="GO" id="GO:0004765">
    <property type="term" value="F:shikimate kinase activity"/>
    <property type="evidence" value="ECO:0007669"/>
    <property type="project" value="UniProtKB-UniRule"/>
</dbReference>
<keyword evidence="6 11" id="KW-0547">Nucleotide-binding</keyword>
<dbReference type="HAMAP" id="MF_00109">
    <property type="entry name" value="Shikimate_kinase"/>
    <property type="match status" value="1"/>
</dbReference>
<evidence type="ECO:0000256" key="2">
    <source>
        <dbReference type="ARBA" id="ARBA00006997"/>
    </source>
</evidence>
<comment type="pathway">
    <text evidence="1 11">Metabolic intermediate biosynthesis; chorismate biosynthesis; chorismate from D-erythrose 4-phosphate and phosphoenolpyruvate: step 5/7.</text>
</comment>
<keyword evidence="11" id="KW-0460">Magnesium</keyword>
<evidence type="ECO:0000313" key="13">
    <source>
        <dbReference type="Proteomes" id="UP000295310"/>
    </source>
</evidence>
<dbReference type="GO" id="GO:0005524">
    <property type="term" value="F:ATP binding"/>
    <property type="evidence" value="ECO:0007669"/>
    <property type="project" value="UniProtKB-UniRule"/>
</dbReference>
<evidence type="ECO:0000256" key="8">
    <source>
        <dbReference type="ARBA" id="ARBA00022840"/>
    </source>
</evidence>
<protein>
    <recommendedName>
        <fullName evidence="3 11">Shikimate kinase</fullName>
        <shortName evidence="11">SK</shortName>
        <ecNumber evidence="3 11">2.7.1.71</ecNumber>
    </recommendedName>
</protein>
<feature type="binding site" evidence="11">
    <location>
        <position position="56"/>
    </location>
    <ligand>
        <name>substrate</name>
    </ligand>
</feature>
<evidence type="ECO:0000256" key="3">
    <source>
        <dbReference type="ARBA" id="ARBA00012154"/>
    </source>
</evidence>
<feature type="binding site" evidence="11">
    <location>
        <position position="14"/>
    </location>
    <ligand>
        <name>Mg(2+)</name>
        <dbReference type="ChEBI" id="CHEBI:18420"/>
    </ligand>
</feature>
<comment type="catalytic activity">
    <reaction evidence="10 11">
        <text>shikimate + ATP = 3-phosphoshikimate + ADP + H(+)</text>
        <dbReference type="Rhea" id="RHEA:13121"/>
        <dbReference type="ChEBI" id="CHEBI:15378"/>
        <dbReference type="ChEBI" id="CHEBI:30616"/>
        <dbReference type="ChEBI" id="CHEBI:36208"/>
        <dbReference type="ChEBI" id="CHEBI:145989"/>
        <dbReference type="ChEBI" id="CHEBI:456216"/>
        <dbReference type="EC" id="2.7.1.71"/>
    </reaction>
</comment>
<keyword evidence="11" id="KW-0479">Metal-binding</keyword>
<comment type="subcellular location">
    <subcellularLocation>
        <location evidence="11">Cytoplasm</location>
    </subcellularLocation>
</comment>
<keyword evidence="7 11" id="KW-0418">Kinase</keyword>
<accession>A0A4R6BDM0</accession>
<feature type="binding site" evidence="11">
    <location>
        <position position="133"/>
    </location>
    <ligand>
        <name>substrate</name>
    </ligand>
</feature>
<dbReference type="CDD" id="cd00464">
    <property type="entry name" value="SK"/>
    <property type="match status" value="1"/>
</dbReference>
<feature type="binding site" evidence="11">
    <location>
        <begin position="10"/>
        <end position="15"/>
    </location>
    <ligand>
        <name>ATP</name>
        <dbReference type="ChEBI" id="CHEBI:30616"/>
    </ligand>
</feature>
<feature type="binding site" evidence="11">
    <location>
        <position position="149"/>
    </location>
    <ligand>
        <name>ATP</name>
        <dbReference type="ChEBI" id="CHEBI:30616"/>
    </ligand>
</feature>
<proteinExistence type="inferred from homology"/>
<name>A0A4R6BDM0_9STAP</name>
<dbReference type="Pfam" id="PF01202">
    <property type="entry name" value="SKI"/>
    <property type="match status" value="1"/>
</dbReference>
<organism evidence="12 13">
    <name type="scientific">Macrococcus brunensis</name>
    <dbReference type="NCBI Taxonomy" id="198483"/>
    <lineage>
        <taxon>Bacteria</taxon>
        <taxon>Bacillati</taxon>
        <taxon>Bacillota</taxon>
        <taxon>Bacilli</taxon>
        <taxon>Bacillales</taxon>
        <taxon>Staphylococcaceae</taxon>
        <taxon>Macrococcus</taxon>
    </lineage>
</organism>
<dbReference type="GO" id="GO:0008652">
    <property type="term" value="P:amino acid biosynthetic process"/>
    <property type="evidence" value="ECO:0007669"/>
    <property type="project" value="UniProtKB-KW"/>
</dbReference>